<feature type="transmembrane region" description="Helical" evidence="1">
    <location>
        <begin position="186"/>
        <end position="206"/>
    </location>
</feature>
<keyword evidence="3" id="KW-1185">Reference proteome</keyword>
<dbReference type="RefSeq" id="WP_093379155.1">
    <property type="nucleotide sequence ID" value="NZ_BNAN01000004.1"/>
</dbReference>
<feature type="transmembrane region" description="Helical" evidence="1">
    <location>
        <begin position="76"/>
        <end position="97"/>
    </location>
</feature>
<dbReference type="Proteomes" id="UP000198520">
    <property type="component" value="Unassembled WGS sequence"/>
</dbReference>
<feature type="transmembrane region" description="Helical" evidence="1">
    <location>
        <begin position="50"/>
        <end position="70"/>
    </location>
</feature>
<dbReference type="STRING" id="285351.SAMN04488035_2437"/>
<organism evidence="2 3">
    <name type="scientific">Flavimobilis marinus</name>
    <dbReference type="NCBI Taxonomy" id="285351"/>
    <lineage>
        <taxon>Bacteria</taxon>
        <taxon>Bacillati</taxon>
        <taxon>Actinomycetota</taxon>
        <taxon>Actinomycetes</taxon>
        <taxon>Micrococcales</taxon>
        <taxon>Jonesiaceae</taxon>
        <taxon>Flavimobilis</taxon>
    </lineage>
</organism>
<reference evidence="3" key="1">
    <citation type="submission" date="2016-10" db="EMBL/GenBank/DDBJ databases">
        <authorList>
            <person name="Varghese N."/>
            <person name="Submissions S."/>
        </authorList>
    </citation>
    <scope>NUCLEOTIDE SEQUENCE [LARGE SCALE GENOMIC DNA]</scope>
    <source>
        <strain evidence="3">DSM 19083</strain>
    </source>
</reference>
<feature type="transmembrane region" description="Helical" evidence="1">
    <location>
        <begin position="274"/>
        <end position="296"/>
    </location>
</feature>
<evidence type="ECO:0000256" key="1">
    <source>
        <dbReference type="SAM" id="Phobius"/>
    </source>
</evidence>
<protein>
    <recommendedName>
        <fullName evidence="4">Integral membrane protein</fullName>
    </recommendedName>
</protein>
<evidence type="ECO:0008006" key="4">
    <source>
        <dbReference type="Google" id="ProtNLM"/>
    </source>
</evidence>
<proteinExistence type="predicted"/>
<gene>
    <name evidence="2" type="ORF">SAMN04488035_2437</name>
</gene>
<feature type="transmembrane region" description="Helical" evidence="1">
    <location>
        <begin position="331"/>
        <end position="353"/>
    </location>
</feature>
<keyword evidence="1" id="KW-0812">Transmembrane</keyword>
<dbReference type="AlphaFoldDB" id="A0A1I2HM38"/>
<keyword evidence="1" id="KW-1133">Transmembrane helix</keyword>
<feature type="transmembrane region" description="Helical" evidence="1">
    <location>
        <begin position="146"/>
        <end position="166"/>
    </location>
</feature>
<evidence type="ECO:0000313" key="2">
    <source>
        <dbReference type="EMBL" id="SFF30742.1"/>
    </source>
</evidence>
<dbReference type="OrthoDB" id="3268838at2"/>
<sequence length="387" mass="40997">MTRGQTTERARERPRPAAAAATAVVSDAERLLRRNGLALLIEGYSAERDVFGRAAPFLLLVLLTQLAGAANLSWSAAANTLAVLGGLLLVGTVYAVLNRVRGRAWNTLPQSVDTPELAFFVLAPALLPLVFGGQLTAAVVTAAANTALLALVWFTVRYGFVSTLWWGTARVVDELAASLGRLVRLLPLLLVFSLVLFFNAEIWQVFDAVPPTGTLVLGVVFAALIALALGLHLPEEVAAVLRQAVDRVPEAADLPPLTRAQRANVSAMVLTSQLLQVLVVSIGVGVFFVVVGTVTVTADVQEAWGVVGGQVLWTAELDGTALVVNQTSLRVAVAIATFTGLYFAISMLTDAVYRAAFMSAIEDQLTTVTRTRVAYLRALGTVEVPAG</sequence>
<feature type="transmembrane region" description="Helical" evidence="1">
    <location>
        <begin position="212"/>
        <end position="233"/>
    </location>
</feature>
<name>A0A1I2HM38_9MICO</name>
<keyword evidence="1" id="KW-0472">Membrane</keyword>
<feature type="transmembrane region" description="Helical" evidence="1">
    <location>
        <begin position="117"/>
        <end position="140"/>
    </location>
</feature>
<dbReference type="EMBL" id="FONZ01000004">
    <property type="protein sequence ID" value="SFF30742.1"/>
    <property type="molecule type" value="Genomic_DNA"/>
</dbReference>
<evidence type="ECO:0000313" key="3">
    <source>
        <dbReference type="Proteomes" id="UP000198520"/>
    </source>
</evidence>
<accession>A0A1I2HM38</accession>